<evidence type="ECO:0000313" key="1">
    <source>
        <dbReference type="EMBL" id="KAB0482490.1"/>
    </source>
</evidence>
<accession>A0A7V7TI23</accession>
<dbReference type="Proteomes" id="UP000423756">
    <property type="component" value="Unassembled WGS sequence"/>
</dbReference>
<proteinExistence type="predicted"/>
<dbReference type="AlphaFoldDB" id="A0A7V7TI23"/>
<gene>
    <name evidence="1" type="ORF">F7Q91_03510</name>
</gene>
<protein>
    <submittedName>
        <fullName evidence="1">Uncharacterized protein</fullName>
    </submittedName>
</protein>
<dbReference type="EMBL" id="VZPX01000004">
    <property type="protein sequence ID" value="KAB0482490.1"/>
    <property type="molecule type" value="Genomic_DNA"/>
</dbReference>
<organism evidence="1 2">
    <name type="scientific">Vibrio chagasii</name>
    <dbReference type="NCBI Taxonomy" id="170679"/>
    <lineage>
        <taxon>Bacteria</taxon>
        <taxon>Pseudomonadati</taxon>
        <taxon>Pseudomonadota</taxon>
        <taxon>Gammaproteobacteria</taxon>
        <taxon>Vibrionales</taxon>
        <taxon>Vibrionaceae</taxon>
        <taxon>Vibrio</taxon>
    </lineage>
</organism>
<dbReference type="GeneID" id="77344725"/>
<evidence type="ECO:0000313" key="2">
    <source>
        <dbReference type="Proteomes" id="UP000423756"/>
    </source>
</evidence>
<name>A0A7V7TI23_9VIBR</name>
<reference evidence="1 2" key="1">
    <citation type="submission" date="2019-09" db="EMBL/GenBank/DDBJ databases">
        <title>Draft genome sequences of 48 bacterial type strains from the CCUG.</title>
        <authorList>
            <person name="Tunovic T."/>
            <person name="Pineiro-Iglesias B."/>
            <person name="Unosson C."/>
            <person name="Inganas E."/>
            <person name="Ohlen M."/>
            <person name="Cardew S."/>
            <person name="Jensie-Markopoulos S."/>
            <person name="Salva-Serra F."/>
            <person name="Jaen-Luchoro D."/>
            <person name="Karlsson R."/>
            <person name="Svensson-Stadler L."/>
            <person name="Chun J."/>
            <person name="Moore E."/>
        </authorList>
    </citation>
    <scope>NUCLEOTIDE SEQUENCE [LARGE SCALE GENOMIC DNA]</scope>
    <source>
        <strain evidence="1 2">CCUG 48643</strain>
    </source>
</reference>
<sequence>MTEILKHTLTLNFPSAAVVESFMSDMDSNESVLNELISLGSLIDSEPSNEVEYYANLVLPKEYLVFDWNTSPIDSVSERKTRYSLELRRHSRFHKGLFHHVDSFNGADTKYARGLTKLINQYIALAVGYLRNRVGGIESDKSVSSIVSALHQINDSIKNMGIAPVFEPSTVGPQKDGEAGISESVDVNDFDMSSLLP</sequence>
<dbReference type="RefSeq" id="WP_137406533.1">
    <property type="nucleotide sequence ID" value="NZ_AP025467.1"/>
</dbReference>
<comment type="caution">
    <text evidence="1">The sequence shown here is derived from an EMBL/GenBank/DDBJ whole genome shotgun (WGS) entry which is preliminary data.</text>
</comment>